<dbReference type="SUPFAM" id="SSF56784">
    <property type="entry name" value="HAD-like"/>
    <property type="match status" value="1"/>
</dbReference>
<dbReference type="AlphaFoldDB" id="A0A1E5NYN3"/>
<dbReference type="InterPro" id="IPR036412">
    <property type="entry name" value="HAD-like_sf"/>
</dbReference>
<dbReference type="EMBL" id="MEHJ01000002">
    <property type="protein sequence ID" value="OEJ21422.1"/>
    <property type="molecule type" value="Genomic_DNA"/>
</dbReference>
<dbReference type="InterPro" id="IPR041492">
    <property type="entry name" value="HAD_2"/>
</dbReference>
<dbReference type="PRINTS" id="PR00413">
    <property type="entry name" value="HADHALOGNASE"/>
</dbReference>
<evidence type="ECO:0000313" key="1">
    <source>
        <dbReference type="EMBL" id="OEJ21422.1"/>
    </source>
</evidence>
<dbReference type="SFLD" id="SFLDS00003">
    <property type="entry name" value="Haloacid_Dehalogenase"/>
    <property type="match status" value="1"/>
</dbReference>
<dbReference type="GO" id="GO:0008967">
    <property type="term" value="F:phosphoglycolate phosphatase activity"/>
    <property type="evidence" value="ECO:0007669"/>
    <property type="project" value="TreeGrafter"/>
</dbReference>
<dbReference type="GO" id="GO:0006281">
    <property type="term" value="P:DNA repair"/>
    <property type="evidence" value="ECO:0007669"/>
    <property type="project" value="TreeGrafter"/>
</dbReference>
<protein>
    <recommendedName>
        <fullName evidence="3">HAD family hydrolase</fullName>
    </recommendedName>
</protein>
<dbReference type="SFLD" id="SFLDG01129">
    <property type="entry name" value="C1.5:_HAD__Beta-PGM__Phosphata"/>
    <property type="match status" value="1"/>
</dbReference>
<dbReference type="InterPro" id="IPR050155">
    <property type="entry name" value="HAD-like_hydrolase_sf"/>
</dbReference>
<dbReference type="Pfam" id="PF13419">
    <property type="entry name" value="HAD_2"/>
    <property type="match status" value="1"/>
</dbReference>
<sequence length="207" mass="22315">MALMGPTRLAAVLFDLDGVIVNTFAYWLTVMNRAAVHYRAPAISAEDLRRTWGQSLQEDIRDSFPGHEAAELEEFYRNEIPELVELLKVAPKAAAVLATLHRGGLATGLVTNASGFFARTVVEHGRLSFDVLVTAEDVGRPKPAPVCVQLACGRLSVRPSRALFVGDSPFDQKAAVAAGAHFAGIGDQVHTGLKLISLTDLLHMEAE</sequence>
<dbReference type="InterPro" id="IPR023214">
    <property type="entry name" value="HAD_sf"/>
</dbReference>
<dbReference type="NCBIfam" id="TIGR01509">
    <property type="entry name" value="HAD-SF-IA-v3"/>
    <property type="match status" value="1"/>
</dbReference>
<proteinExistence type="predicted"/>
<keyword evidence="2" id="KW-1185">Reference proteome</keyword>
<dbReference type="Proteomes" id="UP000095759">
    <property type="component" value="Unassembled WGS sequence"/>
</dbReference>
<comment type="caution">
    <text evidence="1">The sequence shown here is derived from an EMBL/GenBank/DDBJ whole genome shotgun (WGS) entry which is preliminary data.</text>
</comment>
<dbReference type="InterPro" id="IPR023198">
    <property type="entry name" value="PGP-like_dom2"/>
</dbReference>
<name>A0A1E5NYN3_9ACTN</name>
<gene>
    <name evidence="1" type="ORF">AS594_38275</name>
</gene>
<dbReference type="Gene3D" id="1.10.150.240">
    <property type="entry name" value="Putative phosphatase, domain 2"/>
    <property type="match status" value="1"/>
</dbReference>
<organism evidence="1 2">
    <name type="scientific">Streptomyces agglomeratus</name>
    <dbReference type="NCBI Taxonomy" id="285458"/>
    <lineage>
        <taxon>Bacteria</taxon>
        <taxon>Bacillati</taxon>
        <taxon>Actinomycetota</taxon>
        <taxon>Actinomycetes</taxon>
        <taxon>Kitasatosporales</taxon>
        <taxon>Streptomycetaceae</taxon>
        <taxon>Streptomyces</taxon>
    </lineage>
</organism>
<accession>A0A1E5NYN3</accession>
<evidence type="ECO:0000313" key="2">
    <source>
        <dbReference type="Proteomes" id="UP000095759"/>
    </source>
</evidence>
<dbReference type="Gene3D" id="3.40.50.1000">
    <property type="entry name" value="HAD superfamily/HAD-like"/>
    <property type="match status" value="1"/>
</dbReference>
<dbReference type="PANTHER" id="PTHR43434:SF1">
    <property type="entry name" value="PHOSPHOGLYCOLATE PHOSPHATASE"/>
    <property type="match status" value="1"/>
</dbReference>
<dbReference type="InterPro" id="IPR006439">
    <property type="entry name" value="HAD-SF_hydro_IA"/>
</dbReference>
<dbReference type="PANTHER" id="PTHR43434">
    <property type="entry name" value="PHOSPHOGLYCOLATE PHOSPHATASE"/>
    <property type="match status" value="1"/>
</dbReference>
<dbReference type="NCBIfam" id="TIGR01549">
    <property type="entry name" value="HAD-SF-IA-v1"/>
    <property type="match status" value="1"/>
</dbReference>
<evidence type="ECO:0008006" key="3">
    <source>
        <dbReference type="Google" id="ProtNLM"/>
    </source>
</evidence>
<dbReference type="STRING" id="285458.BGM19_38565"/>
<reference evidence="1 2" key="1">
    <citation type="submission" date="2016-08" db="EMBL/GenBank/DDBJ databases">
        <title>Complete genome sequence of Streptomyces agglomeratus strain 6-3-2, a novel anti-MRSA actinomycete isolated from Wuli of Tebit, China.</title>
        <authorList>
            <person name="Chen X."/>
        </authorList>
    </citation>
    <scope>NUCLEOTIDE SEQUENCE [LARGE SCALE GENOMIC DNA]</scope>
    <source>
        <strain evidence="1 2">6-3-2</strain>
    </source>
</reference>